<keyword evidence="1" id="KW-0812">Transmembrane</keyword>
<comment type="caution">
    <text evidence="2">The sequence shown here is derived from an EMBL/GenBank/DDBJ whole genome shotgun (WGS) entry which is preliminary data.</text>
</comment>
<keyword evidence="3" id="KW-1185">Reference proteome</keyword>
<evidence type="ECO:0000313" key="2">
    <source>
        <dbReference type="EMBL" id="REF37905.1"/>
    </source>
</evidence>
<dbReference type="Proteomes" id="UP000256485">
    <property type="component" value="Unassembled WGS sequence"/>
</dbReference>
<reference evidence="2 3" key="1">
    <citation type="submission" date="2018-08" db="EMBL/GenBank/DDBJ databases">
        <title>Sequencing the genomes of 1000 actinobacteria strains.</title>
        <authorList>
            <person name="Klenk H.-P."/>
        </authorList>
    </citation>
    <scope>NUCLEOTIDE SEQUENCE [LARGE SCALE GENOMIC DNA]</scope>
    <source>
        <strain evidence="2 3">DSM 22891</strain>
    </source>
</reference>
<name>A0A3D9VFH9_THECX</name>
<feature type="transmembrane region" description="Helical" evidence="1">
    <location>
        <begin position="27"/>
        <end position="46"/>
    </location>
</feature>
<organism evidence="2 3">
    <name type="scientific">Thermasporomyces composti</name>
    <dbReference type="NCBI Taxonomy" id="696763"/>
    <lineage>
        <taxon>Bacteria</taxon>
        <taxon>Bacillati</taxon>
        <taxon>Actinomycetota</taxon>
        <taxon>Actinomycetes</taxon>
        <taxon>Propionibacteriales</taxon>
        <taxon>Nocardioidaceae</taxon>
        <taxon>Thermasporomyces</taxon>
    </lineage>
</organism>
<protein>
    <submittedName>
        <fullName evidence="2">Uncharacterized protein</fullName>
    </submittedName>
</protein>
<dbReference type="RefSeq" id="WP_170152649.1">
    <property type="nucleotide sequence ID" value="NZ_QTUC01000001.1"/>
</dbReference>
<evidence type="ECO:0000256" key="1">
    <source>
        <dbReference type="SAM" id="Phobius"/>
    </source>
</evidence>
<keyword evidence="1" id="KW-1133">Transmembrane helix</keyword>
<keyword evidence="1" id="KW-0472">Membrane</keyword>
<proteinExistence type="predicted"/>
<evidence type="ECO:0000313" key="3">
    <source>
        <dbReference type="Proteomes" id="UP000256485"/>
    </source>
</evidence>
<dbReference type="AlphaFoldDB" id="A0A3D9VFH9"/>
<dbReference type="EMBL" id="QTUC01000001">
    <property type="protein sequence ID" value="REF37905.1"/>
    <property type="molecule type" value="Genomic_DNA"/>
</dbReference>
<sequence>MLLKILLVIAIIWLALALIGFIIKGLLWLGIIAAVLFVATSLWGWIKRNT</sequence>
<accession>A0A3D9VFH9</accession>
<gene>
    <name evidence="2" type="ORF">DFJ64_3366</name>
</gene>